<protein>
    <recommendedName>
        <fullName evidence="2">Nitrogen regulatory protein areA GATA-like domain-containing protein</fullName>
    </recommendedName>
</protein>
<dbReference type="OrthoDB" id="5563539at2759"/>
<feature type="compositionally biased region" description="Polar residues" evidence="1">
    <location>
        <begin position="309"/>
        <end position="340"/>
    </location>
</feature>
<evidence type="ECO:0000259" key="2">
    <source>
        <dbReference type="Pfam" id="PF08550"/>
    </source>
</evidence>
<feature type="compositionally biased region" description="Polar residues" evidence="1">
    <location>
        <begin position="821"/>
        <end position="837"/>
    </location>
</feature>
<evidence type="ECO:0000313" key="4">
    <source>
        <dbReference type="Proteomes" id="UP000245768"/>
    </source>
</evidence>
<keyword evidence="4" id="KW-1185">Reference proteome</keyword>
<feature type="compositionally biased region" description="Low complexity" evidence="1">
    <location>
        <begin position="614"/>
        <end position="629"/>
    </location>
</feature>
<feature type="compositionally biased region" description="Basic and acidic residues" evidence="1">
    <location>
        <begin position="779"/>
        <end position="802"/>
    </location>
</feature>
<feature type="compositionally biased region" description="Polar residues" evidence="1">
    <location>
        <begin position="379"/>
        <end position="390"/>
    </location>
</feature>
<dbReference type="GO" id="GO:0042149">
    <property type="term" value="P:cellular response to glucose starvation"/>
    <property type="evidence" value="ECO:0007669"/>
    <property type="project" value="TreeGrafter"/>
</dbReference>
<dbReference type="GeneID" id="37041834"/>
<dbReference type="Pfam" id="PF08550">
    <property type="entry name" value="GATA_AreA"/>
    <property type="match status" value="1"/>
</dbReference>
<dbReference type="InterPro" id="IPR013860">
    <property type="entry name" value="AreA_GATA"/>
</dbReference>
<feature type="compositionally biased region" description="Acidic residues" evidence="1">
    <location>
        <begin position="294"/>
        <end position="306"/>
    </location>
</feature>
<feature type="compositionally biased region" description="Basic and acidic residues" evidence="1">
    <location>
        <begin position="724"/>
        <end position="740"/>
    </location>
</feature>
<feature type="compositionally biased region" description="Gly residues" evidence="1">
    <location>
        <begin position="595"/>
        <end position="613"/>
    </location>
</feature>
<sequence length="922" mass="96456">MMSAPAPYPVVQASAPAPDDHQITKRTPSICVDYLSHNWTDEDVWSSWKAMTKKKNEIANGVRLENASWRTWAKQRGKLKTISPETLNWLKDSDVTWLYGPLHEHAEPVPPPKVASTQDRLDLDTSRMTKSILKHRTISEMLTTPGRSASPNMEFPSSVDASRETSDDEEEAVAGQGSSRSSGRPAIFAVRSDTNLSAKKRRTGGSPPASERLLQKLDQAPGPVSERSNSSNNVNGGGEERRHISFNQRVDQCIAVDVEDDSDEDEDGDEDEDDVDEDDSDGEYSGRRGSANETSEDETPSSDDEVLTMKSSPRTSPSWPLTSAATVISSRGSSPGSDHQTIAKLAPTLLKTSETFPGPSPAVVDPTGFKQLHFGPNGEGNQPTLASQSFGYDDGDDDNDASQTRYSQWDADDDFGGDFDYFNGPDMSESYPGERDGSNHGSATHSSTDDANEGEDINATEESNNTQSSAARAGPKSILKRRPIPSEADLAADSVAGDVDILGTSQPASAAPPAPAVHSPGEGFQSPTSPTSPGSPSSGERGRPSQRLGSSASYERVQDASRSGGVAAAGSSGRGRSSSNGSIASSSTSPTPTGSGMGADDGAGGSFAGGSGSGTVNNNSSSSSSSSNNTYRPSERRESFRGRAGDGAKAMGPGQQSGPASAPRLVRGANQGQSASGTAVDSDSDGRGSFVFASPNYPASPLLGDRKEGETDGSDGLRTGGDGNDAKMYGRREDDSKWADEGAPTAVASSPVQAKKRSSASGKKVKKQQAGDEYVDDNNEGHQRLSVDLENLPRVDASKSPEDAPGGPTPLNTPTLALAKSRSSARQRGGSTSTAGRSTDEDSKAPPSPTIPRRSSATGALVAPSDADRDAGVRVPLAHDYVEEDEGGIVGRAVEIVNTARDLIGALLGTGGDRGRSWREAS</sequence>
<gene>
    <name evidence="3" type="ORF">FA10DRAFT_258658</name>
</gene>
<dbReference type="AlphaFoldDB" id="A0A316YPT1"/>
<feature type="compositionally biased region" description="Low complexity" evidence="1">
    <location>
        <begin position="224"/>
        <end position="234"/>
    </location>
</feature>
<evidence type="ECO:0000256" key="1">
    <source>
        <dbReference type="SAM" id="MobiDB-lite"/>
    </source>
</evidence>
<proteinExistence type="predicted"/>
<dbReference type="GO" id="GO:0005773">
    <property type="term" value="C:vacuole"/>
    <property type="evidence" value="ECO:0007669"/>
    <property type="project" value="GOC"/>
</dbReference>
<accession>A0A316YPT1</accession>
<reference evidence="3 4" key="1">
    <citation type="journal article" date="2018" name="Mol. Biol. Evol.">
        <title>Broad Genomic Sampling Reveals a Smut Pathogenic Ancestry of the Fungal Clade Ustilaginomycotina.</title>
        <authorList>
            <person name="Kijpornyongpan T."/>
            <person name="Mondo S.J."/>
            <person name="Barry K."/>
            <person name="Sandor L."/>
            <person name="Lee J."/>
            <person name="Lipzen A."/>
            <person name="Pangilinan J."/>
            <person name="LaButti K."/>
            <person name="Hainaut M."/>
            <person name="Henrissat B."/>
            <person name="Grigoriev I.V."/>
            <person name="Spatafora J.W."/>
            <person name="Aime M.C."/>
        </authorList>
    </citation>
    <scope>NUCLEOTIDE SEQUENCE [LARGE SCALE GENOMIC DNA]</scope>
    <source>
        <strain evidence="3 4">MCA 4198</strain>
    </source>
</reference>
<dbReference type="Proteomes" id="UP000245768">
    <property type="component" value="Unassembled WGS sequence"/>
</dbReference>
<feature type="compositionally biased region" description="Low complexity" evidence="1">
    <location>
        <begin position="804"/>
        <end position="819"/>
    </location>
</feature>
<feature type="compositionally biased region" description="Low complexity" evidence="1">
    <location>
        <begin position="560"/>
        <end position="594"/>
    </location>
</feature>
<evidence type="ECO:0000313" key="3">
    <source>
        <dbReference type="EMBL" id="PWN91241.1"/>
    </source>
</evidence>
<dbReference type="RefSeq" id="XP_025378439.1">
    <property type="nucleotide sequence ID" value="XM_025519918.1"/>
</dbReference>
<dbReference type="PANTHER" id="PTHR28051:SF1">
    <property type="entry name" value="PROTEIN MTL1-RELATED"/>
    <property type="match status" value="1"/>
</dbReference>
<feature type="compositionally biased region" description="Acidic residues" evidence="1">
    <location>
        <begin position="450"/>
        <end position="459"/>
    </location>
</feature>
<feature type="region of interest" description="Disordered" evidence="1">
    <location>
        <begin position="1"/>
        <end position="23"/>
    </location>
</feature>
<dbReference type="InterPro" id="IPR052292">
    <property type="entry name" value="Glucose_repression_reg"/>
</dbReference>
<name>A0A316YPT1_9BASI</name>
<organism evidence="3 4">
    <name type="scientific">Acaromyces ingoldii</name>
    <dbReference type="NCBI Taxonomy" id="215250"/>
    <lineage>
        <taxon>Eukaryota</taxon>
        <taxon>Fungi</taxon>
        <taxon>Dikarya</taxon>
        <taxon>Basidiomycota</taxon>
        <taxon>Ustilaginomycotina</taxon>
        <taxon>Exobasidiomycetes</taxon>
        <taxon>Exobasidiales</taxon>
        <taxon>Cryptobasidiaceae</taxon>
        <taxon>Acaromyces</taxon>
    </lineage>
</organism>
<feature type="compositionally biased region" description="Basic residues" evidence="1">
    <location>
        <begin position="754"/>
        <end position="767"/>
    </location>
</feature>
<feature type="compositionally biased region" description="Basic and acidic residues" evidence="1">
    <location>
        <begin position="633"/>
        <end position="646"/>
    </location>
</feature>
<dbReference type="STRING" id="215250.A0A316YPT1"/>
<feature type="domain" description="Nitrogen regulatory protein areA GATA-like" evidence="2">
    <location>
        <begin position="47"/>
        <end position="74"/>
    </location>
</feature>
<feature type="compositionally biased region" description="Low complexity" evidence="1">
    <location>
        <begin position="526"/>
        <end position="539"/>
    </location>
</feature>
<dbReference type="InParanoid" id="A0A316YPT1"/>
<feature type="compositionally biased region" description="Polar residues" evidence="1">
    <location>
        <begin position="670"/>
        <end position="681"/>
    </location>
</feature>
<dbReference type="PANTHER" id="PTHR28051">
    <property type="entry name" value="PROTEIN MTL1-RELATED"/>
    <property type="match status" value="1"/>
</dbReference>
<feature type="compositionally biased region" description="Polar residues" evidence="1">
    <location>
        <begin position="460"/>
        <end position="470"/>
    </location>
</feature>
<dbReference type="EMBL" id="KZ819635">
    <property type="protein sequence ID" value="PWN91241.1"/>
    <property type="molecule type" value="Genomic_DNA"/>
</dbReference>
<dbReference type="GO" id="GO:0007039">
    <property type="term" value="P:protein catabolic process in the vacuole"/>
    <property type="evidence" value="ECO:0007669"/>
    <property type="project" value="TreeGrafter"/>
</dbReference>
<feature type="region of interest" description="Disordered" evidence="1">
    <location>
        <begin position="135"/>
        <end position="871"/>
    </location>
</feature>
<feature type="compositionally biased region" description="Polar residues" evidence="1">
    <location>
        <begin position="140"/>
        <end position="151"/>
    </location>
</feature>
<feature type="compositionally biased region" description="Acidic residues" evidence="1">
    <location>
        <begin position="257"/>
        <end position="282"/>
    </location>
</feature>